<evidence type="ECO:0000313" key="14">
    <source>
        <dbReference type="Proteomes" id="UP000825935"/>
    </source>
</evidence>
<dbReference type="Gene3D" id="1.10.238.10">
    <property type="entry name" value="EF-hand"/>
    <property type="match status" value="1"/>
</dbReference>
<dbReference type="InterPro" id="IPR018247">
    <property type="entry name" value="EF_Hand_1_Ca_BS"/>
</dbReference>
<dbReference type="GO" id="GO:0015271">
    <property type="term" value="F:outward rectifier potassium channel activity"/>
    <property type="evidence" value="ECO:0007669"/>
    <property type="project" value="TreeGrafter"/>
</dbReference>
<dbReference type="SUPFAM" id="SSF47473">
    <property type="entry name" value="EF-hand"/>
    <property type="match status" value="1"/>
</dbReference>
<feature type="transmembrane region" description="Helical" evidence="11">
    <location>
        <begin position="80"/>
        <end position="100"/>
    </location>
</feature>
<dbReference type="GO" id="GO:0005886">
    <property type="term" value="C:plasma membrane"/>
    <property type="evidence" value="ECO:0007669"/>
    <property type="project" value="TreeGrafter"/>
</dbReference>
<organism evidence="13 14">
    <name type="scientific">Ceratopteris richardii</name>
    <name type="common">Triangle waterfern</name>
    <dbReference type="NCBI Taxonomy" id="49495"/>
    <lineage>
        <taxon>Eukaryota</taxon>
        <taxon>Viridiplantae</taxon>
        <taxon>Streptophyta</taxon>
        <taxon>Embryophyta</taxon>
        <taxon>Tracheophyta</taxon>
        <taxon>Polypodiopsida</taxon>
        <taxon>Polypodiidae</taxon>
        <taxon>Polypodiales</taxon>
        <taxon>Pteridineae</taxon>
        <taxon>Pteridaceae</taxon>
        <taxon>Parkerioideae</taxon>
        <taxon>Ceratopteris</taxon>
    </lineage>
</organism>
<evidence type="ECO:0000313" key="13">
    <source>
        <dbReference type="EMBL" id="KAH7282165.1"/>
    </source>
</evidence>
<dbReference type="SUPFAM" id="SSF81324">
    <property type="entry name" value="Voltage-gated potassium channels"/>
    <property type="match status" value="2"/>
</dbReference>
<dbReference type="InterPro" id="IPR013099">
    <property type="entry name" value="K_chnl_dom"/>
</dbReference>
<keyword evidence="5" id="KW-0106">Calcium</keyword>
<keyword evidence="7" id="KW-0406">Ion transport</keyword>
<feature type="transmembrane region" description="Helical" evidence="11">
    <location>
        <begin position="140"/>
        <end position="161"/>
    </location>
</feature>
<keyword evidence="6 11" id="KW-1133">Transmembrane helix</keyword>
<evidence type="ECO:0000256" key="2">
    <source>
        <dbReference type="ARBA" id="ARBA00010159"/>
    </source>
</evidence>
<reference evidence="13" key="1">
    <citation type="submission" date="2021-08" db="EMBL/GenBank/DDBJ databases">
        <title>WGS assembly of Ceratopteris richardii.</title>
        <authorList>
            <person name="Marchant D.B."/>
            <person name="Chen G."/>
            <person name="Jenkins J."/>
            <person name="Shu S."/>
            <person name="Leebens-Mack J."/>
            <person name="Grimwood J."/>
            <person name="Schmutz J."/>
            <person name="Soltis P."/>
            <person name="Soltis D."/>
            <person name="Chen Z.-H."/>
        </authorList>
    </citation>
    <scope>NUCLEOTIDE SEQUENCE</scope>
    <source>
        <strain evidence="13">Whitten #5841</strain>
        <tissue evidence="13">Leaf</tissue>
    </source>
</reference>
<dbReference type="PROSITE" id="PS00018">
    <property type="entry name" value="EF_HAND_1"/>
    <property type="match status" value="2"/>
</dbReference>
<dbReference type="PRINTS" id="PR01333">
    <property type="entry name" value="2POREKCHANEL"/>
</dbReference>
<evidence type="ECO:0000256" key="3">
    <source>
        <dbReference type="ARBA" id="ARBA00022448"/>
    </source>
</evidence>
<proteinExistence type="inferred from homology"/>
<feature type="transmembrane region" description="Helical" evidence="11">
    <location>
        <begin position="227"/>
        <end position="244"/>
    </location>
</feature>
<evidence type="ECO:0000256" key="10">
    <source>
        <dbReference type="SAM" id="MobiDB-lite"/>
    </source>
</evidence>
<feature type="region of interest" description="Disordered" evidence="10">
    <location>
        <begin position="1"/>
        <end position="21"/>
    </location>
</feature>
<protein>
    <recommendedName>
        <fullName evidence="12">Potassium channel domain-containing protein</fullName>
    </recommendedName>
</protein>
<keyword evidence="4 11" id="KW-0812">Transmembrane</keyword>
<name>A0A8T2QF08_CERRI</name>
<keyword evidence="14" id="KW-1185">Reference proteome</keyword>
<dbReference type="GO" id="GO:0030322">
    <property type="term" value="P:stabilization of membrane potential"/>
    <property type="evidence" value="ECO:0007669"/>
    <property type="project" value="TreeGrafter"/>
</dbReference>
<dbReference type="InterPro" id="IPR003280">
    <property type="entry name" value="2pore_dom_K_chnl"/>
</dbReference>
<feature type="transmembrane region" description="Helical" evidence="11">
    <location>
        <begin position="256"/>
        <end position="276"/>
    </location>
</feature>
<evidence type="ECO:0000256" key="11">
    <source>
        <dbReference type="SAM" id="Phobius"/>
    </source>
</evidence>
<evidence type="ECO:0000256" key="6">
    <source>
        <dbReference type="ARBA" id="ARBA00022989"/>
    </source>
</evidence>
<evidence type="ECO:0000259" key="12">
    <source>
        <dbReference type="Pfam" id="PF07885"/>
    </source>
</evidence>
<feature type="transmembrane region" description="Helical" evidence="11">
    <location>
        <begin position="115"/>
        <end position="133"/>
    </location>
</feature>
<dbReference type="OMA" id="TICLAQC"/>
<keyword evidence="3" id="KW-0813">Transport</keyword>
<feature type="domain" description="Potassium channel" evidence="12">
    <location>
        <begin position="86"/>
        <end position="165"/>
    </location>
</feature>
<comment type="similarity">
    <text evidence="2">Belongs to the two pore domain potassium channel (TC 1.A.1.7) family.</text>
</comment>
<dbReference type="AlphaFoldDB" id="A0A8T2QF08"/>
<evidence type="ECO:0000256" key="9">
    <source>
        <dbReference type="ARBA" id="ARBA00023303"/>
    </source>
</evidence>
<dbReference type="Gene3D" id="1.10.287.70">
    <property type="match status" value="2"/>
</dbReference>
<feature type="domain" description="Potassium channel" evidence="12">
    <location>
        <begin position="207"/>
        <end position="280"/>
    </location>
</feature>
<keyword evidence="8 11" id="KW-0472">Membrane</keyword>
<evidence type="ECO:0000256" key="4">
    <source>
        <dbReference type="ARBA" id="ARBA00022692"/>
    </source>
</evidence>
<keyword evidence="9" id="KW-0407">Ion channel</keyword>
<comment type="caution">
    <text evidence="13">The sequence shown here is derived from an EMBL/GenBank/DDBJ whole genome shotgun (WGS) entry which is preliminary data.</text>
</comment>
<evidence type="ECO:0000256" key="7">
    <source>
        <dbReference type="ARBA" id="ARBA00023065"/>
    </source>
</evidence>
<evidence type="ECO:0000256" key="8">
    <source>
        <dbReference type="ARBA" id="ARBA00023136"/>
    </source>
</evidence>
<evidence type="ECO:0000256" key="1">
    <source>
        <dbReference type="ARBA" id="ARBA00004141"/>
    </source>
</evidence>
<evidence type="ECO:0000256" key="5">
    <source>
        <dbReference type="ARBA" id="ARBA00022837"/>
    </source>
</evidence>
<gene>
    <name evidence="13" type="ORF">KP509_35G015900</name>
</gene>
<feature type="compositionally biased region" description="Polar residues" evidence="10">
    <location>
        <begin position="1"/>
        <end position="10"/>
    </location>
</feature>
<sequence length="364" mass="40627">MASESFSLRKSSNRDSLSEPLLSSLRSRKSLNKNDGIKLSKRLRRSYSAPRLDESNPKIEQEKNVPTSIFKSDHTIRSTIIGIAIFVAYLGVGVGIFYATGDNMQGKRTNSFVDALYYCIVTMTTVGYGDLVPRGVPERLLTCVYVFVGLGLVGLLIGRVIDLLVERQEMMIVNTLSGNDKPGEFEEYDTSRRAKKQMVKVLVAGTIFLLLFVLGVIVMIKVEKMGFVEAVYLVCVTVTTLGYGDLCFQTLGGRAFAIVWILISTVNVAQLFLYIAEAYTEERRKALLKWVLTRKTTESDLEAADMDDDGKVSCAEFVVYKLKEMGKIEEEDVIEILKEFESLDVDNTGTLSSRDIKMAETIES</sequence>
<dbReference type="GO" id="GO:0009705">
    <property type="term" value="C:plant-type vacuole membrane"/>
    <property type="evidence" value="ECO:0007669"/>
    <property type="project" value="TreeGrafter"/>
</dbReference>
<feature type="transmembrane region" description="Helical" evidence="11">
    <location>
        <begin position="201"/>
        <end position="220"/>
    </location>
</feature>
<dbReference type="GO" id="GO:0022841">
    <property type="term" value="F:potassium ion leak channel activity"/>
    <property type="evidence" value="ECO:0007669"/>
    <property type="project" value="TreeGrafter"/>
</dbReference>
<dbReference type="InterPro" id="IPR011992">
    <property type="entry name" value="EF-hand-dom_pair"/>
</dbReference>
<dbReference type="PANTHER" id="PTHR11003">
    <property type="entry name" value="POTASSIUM CHANNEL, SUBFAMILY K"/>
    <property type="match status" value="1"/>
</dbReference>
<dbReference type="EMBL" id="CM035440">
    <property type="protein sequence ID" value="KAH7282165.1"/>
    <property type="molecule type" value="Genomic_DNA"/>
</dbReference>
<dbReference type="OrthoDB" id="415460at2759"/>
<comment type="subcellular location">
    <subcellularLocation>
        <location evidence="1">Membrane</location>
        <topology evidence="1">Multi-pass membrane protein</topology>
    </subcellularLocation>
</comment>
<accession>A0A8T2QF08</accession>
<dbReference type="PANTHER" id="PTHR11003:SF291">
    <property type="entry name" value="IP11374P"/>
    <property type="match status" value="1"/>
</dbReference>
<dbReference type="Proteomes" id="UP000825935">
    <property type="component" value="Chromosome 35"/>
</dbReference>
<dbReference type="Pfam" id="PF07885">
    <property type="entry name" value="Ion_trans_2"/>
    <property type="match status" value="2"/>
</dbReference>